<evidence type="ECO:0000313" key="6">
    <source>
        <dbReference type="EMBL" id="KAF7686460.1"/>
    </source>
</evidence>
<keyword evidence="4" id="KW-0482">Metalloprotease</keyword>
<accession>A0A8T0A6G6</accession>
<protein>
    <submittedName>
        <fullName evidence="6">Uncharacterized protein</fullName>
    </submittedName>
</protein>
<sequence>MIIFGSSVGLSSRPRSHVIRASQPQVRSRDGANSTKKLCILSAIKPSNVESEKAKFFKSDFRYNPQFEYSNPVSPHVLEKHSKASDRFLTQAVRIMELALNKYGNYENFEQATGGSLLSKSRIWAHVKKYMEKEDCVGEIVVHLTSDLLSRASMTVVKGRPTLTINISMAREQWLEGMLRHEIGTHYLRSINNSQQPWSRGAGRRELGLKPINPTEEGLASIHSVLFREDPWLWRAAFSTTPSTRRRTCPSLSSSTSLHASSTTPGHAGTTAYGPNEARRTPRNLAASIRTRCIWTASSRSSGTDRRSTSSFSWHLGRCPTRTWTA</sequence>
<name>A0A8T0A6G6_SILME</name>
<proteinExistence type="predicted"/>
<organism evidence="6 7">
    <name type="scientific">Silurus meridionalis</name>
    <name type="common">Southern catfish</name>
    <name type="synonym">Silurus soldatovi meridionalis</name>
    <dbReference type="NCBI Taxonomy" id="175797"/>
    <lineage>
        <taxon>Eukaryota</taxon>
        <taxon>Metazoa</taxon>
        <taxon>Chordata</taxon>
        <taxon>Craniata</taxon>
        <taxon>Vertebrata</taxon>
        <taxon>Euteleostomi</taxon>
        <taxon>Actinopterygii</taxon>
        <taxon>Neopterygii</taxon>
        <taxon>Teleostei</taxon>
        <taxon>Ostariophysi</taxon>
        <taxon>Siluriformes</taxon>
        <taxon>Siluridae</taxon>
        <taxon>Silurus</taxon>
    </lineage>
</organism>
<dbReference type="PANTHER" id="PTHR31817">
    <property type="match status" value="1"/>
</dbReference>
<feature type="region of interest" description="Disordered" evidence="5">
    <location>
        <begin position="243"/>
        <end position="282"/>
    </location>
</feature>
<evidence type="ECO:0000256" key="3">
    <source>
        <dbReference type="ARBA" id="ARBA00022801"/>
    </source>
</evidence>
<dbReference type="InterPro" id="IPR012548">
    <property type="entry name" value="MATCAP"/>
</dbReference>
<dbReference type="PANTHER" id="PTHR31817:SF3">
    <property type="entry name" value="TYROSINE CARBOXYPEPTIDASE MATCAP2-RELATED"/>
    <property type="match status" value="1"/>
</dbReference>
<keyword evidence="3" id="KW-0378">Hydrolase</keyword>
<reference evidence="6" key="1">
    <citation type="submission" date="2020-08" db="EMBL/GenBank/DDBJ databases">
        <title>Chromosome-level assembly of Southern catfish (Silurus meridionalis) provides insights into visual adaptation to the nocturnal and benthic lifestyles.</title>
        <authorList>
            <person name="Zhang Y."/>
            <person name="Wang D."/>
            <person name="Peng Z."/>
        </authorList>
    </citation>
    <scope>NUCLEOTIDE SEQUENCE</scope>
    <source>
        <strain evidence="6">SWU-2019-XX</strain>
        <tissue evidence="6">Muscle</tissue>
    </source>
</reference>
<keyword evidence="7" id="KW-1185">Reference proteome</keyword>
<evidence type="ECO:0000313" key="7">
    <source>
        <dbReference type="Proteomes" id="UP000606274"/>
    </source>
</evidence>
<comment type="caution">
    <text evidence="6">The sequence shown here is derived from an EMBL/GenBank/DDBJ whole genome shotgun (WGS) entry which is preliminary data.</text>
</comment>
<dbReference type="SMART" id="SM01154">
    <property type="entry name" value="DUF1704"/>
    <property type="match status" value="1"/>
</dbReference>
<evidence type="ECO:0000256" key="2">
    <source>
        <dbReference type="ARBA" id="ARBA00022670"/>
    </source>
</evidence>
<dbReference type="GO" id="GO:0008237">
    <property type="term" value="F:metallopeptidase activity"/>
    <property type="evidence" value="ECO:0007669"/>
    <property type="project" value="UniProtKB-KW"/>
</dbReference>
<keyword evidence="2" id="KW-0645">Protease</keyword>
<feature type="compositionally biased region" description="Low complexity" evidence="5">
    <location>
        <begin position="243"/>
        <end position="265"/>
    </location>
</feature>
<dbReference type="EMBL" id="JABFDY010000029">
    <property type="protein sequence ID" value="KAF7686460.1"/>
    <property type="molecule type" value="Genomic_DNA"/>
</dbReference>
<dbReference type="AlphaFoldDB" id="A0A8T0A6G6"/>
<comment type="cofactor">
    <cofactor evidence="1">
        <name>Zn(2+)</name>
        <dbReference type="ChEBI" id="CHEBI:29105"/>
    </cofactor>
</comment>
<dbReference type="GO" id="GO:0006508">
    <property type="term" value="P:proteolysis"/>
    <property type="evidence" value="ECO:0007669"/>
    <property type="project" value="UniProtKB-KW"/>
</dbReference>
<evidence type="ECO:0000256" key="5">
    <source>
        <dbReference type="SAM" id="MobiDB-lite"/>
    </source>
</evidence>
<dbReference type="Proteomes" id="UP000606274">
    <property type="component" value="Unassembled WGS sequence"/>
</dbReference>
<evidence type="ECO:0000256" key="1">
    <source>
        <dbReference type="ARBA" id="ARBA00001947"/>
    </source>
</evidence>
<gene>
    <name evidence="6" type="ORF">HF521_015822</name>
</gene>
<evidence type="ECO:0000256" key="4">
    <source>
        <dbReference type="ARBA" id="ARBA00023049"/>
    </source>
</evidence>